<evidence type="ECO:0000313" key="1">
    <source>
        <dbReference type="EMBL" id="KAH6929925.1"/>
    </source>
</evidence>
<gene>
    <name evidence="1" type="ORF">HPB50_006828</name>
</gene>
<keyword evidence="2" id="KW-1185">Reference proteome</keyword>
<reference evidence="1" key="1">
    <citation type="submission" date="2020-05" db="EMBL/GenBank/DDBJ databases">
        <title>Large-scale comparative analyses of tick genomes elucidate their genetic diversity and vector capacities.</title>
        <authorList>
            <person name="Jia N."/>
            <person name="Wang J."/>
            <person name="Shi W."/>
            <person name="Du L."/>
            <person name="Sun Y."/>
            <person name="Zhan W."/>
            <person name="Jiang J."/>
            <person name="Wang Q."/>
            <person name="Zhang B."/>
            <person name="Ji P."/>
            <person name="Sakyi L.B."/>
            <person name="Cui X."/>
            <person name="Yuan T."/>
            <person name="Jiang B."/>
            <person name="Yang W."/>
            <person name="Lam T.T.-Y."/>
            <person name="Chang Q."/>
            <person name="Ding S."/>
            <person name="Wang X."/>
            <person name="Zhu J."/>
            <person name="Ruan X."/>
            <person name="Zhao L."/>
            <person name="Wei J."/>
            <person name="Que T."/>
            <person name="Du C."/>
            <person name="Cheng J."/>
            <person name="Dai P."/>
            <person name="Han X."/>
            <person name="Huang E."/>
            <person name="Gao Y."/>
            <person name="Liu J."/>
            <person name="Shao H."/>
            <person name="Ye R."/>
            <person name="Li L."/>
            <person name="Wei W."/>
            <person name="Wang X."/>
            <person name="Wang C."/>
            <person name="Yang T."/>
            <person name="Huo Q."/>
            <person name="Li W."/>
            <person name="Guo W."/>
            <person name="Chen H."/>
            <person name="Zhou L."/>
            <person name="Ni X."/>
            <person name="Tian J."/>
            <person name="Zhou Y."/>
            <person name="Sheng Y."/>
            <person name="Liu T."/>
            <person name="Pan Y."/>
            <person name="Xia L."/>
            <person name="Li J."/>
            <person name="Zhao F."/>
            <person name="Cao W."/>
        </authorList>
    </citation>
    <scope>NUCLEOTIDE SEQUENCE</scope>
    <source>
        <strain evidence="1">Hyas-2018</strain>
    </source>
</reference>
<dbReference type="EMBL" id="CM023485">
    <property type="protein sequence ID" value="KAH6929925.1"/>
    <property type="molecule type" value="Genomic_DNA"/>
</dbReference>
<accession>A0ACB7S5M4</accession>
<comment type="caution">
    <text evidence="1">The sequence shown here is derived from an EMBL/GenBank/DDBJ whole genome shotgun (WGS) entry which is preliminary data.</text>
</comment>
<evidence type="ECO:0000313" key="2">
    <source>
        <dbReference type="Proteomes" id="UP000821845"/>
    </source>
</evidence>
<dbReference type="Proteomes" id="UP000821845">
    <property type="component" value="Chromosome 5"/>
</dbReference>
<sequence>MAWRPLLLLLLCPVQGRLMLSDLVSSVTLSPTFKAKIATAGPVTATYGVSFPFELEIAGEGEDGREALLRAAQMALERAGVDGAACVRRAQCEAAGGRLARHGLVGEMLDLFLRGPQCGRQQRSGLNCSQEFLSCPYSLFTAGGTE</sequence>
<name>A0ACB7S5M4_HYAAI</name>
<proteinExistence type="predicted"/>
<organism evidence="1 2">
    <name type="scientific">Hyalomma asiaticum</name>
    <name type="common">Tick</name>
    <dbReference type="NCBI Taxonomy" id="266040"/>
    <lineage>
        <taxon>Eukaryota</taxon>
        <taxon>Metazoa</taxon>
        <taxon>Ecdysozoa</taxon>
        <taxon>Arthropoda</taxon>
        <taxon>Chelicerata</taxon>
        <taxon>Arachnida</taxon>
        <taxon>Acari</taxon>
        <taxon>Parasitiformes</taxon>
        <taxon>Ixodida</taxon>
        <taxon>Ixodoidea</taxon>
        <taxon>Ixodidae</taxon>
        <taxon>Hyalomminae</taxon>
        <taxon>Hyalomma</taxon>
    </lineage>
</organism>
<protein>
    <submittedName>
        <fullName evidence="1">Uncharacterized protein</fullName>
    </submittedName>
</protein>